<protein>
    <recommendedName>
        <fullName evidence="4">Pectate lyase superfamily protein domain-containing protein</fullName>
    </recommendedName>
</protein>
<evidence type="ECO:0000313" key="2">
    <source>
        <dbReference type="EMBL" id="MFC4357815.1"/>
    </source>
</evidence>
<keyword evidence="3" id="KW-1185">Reference proteome</keyword>
<dbReference type="Proteomes" id="UP001595921">
    <property type="component" value="Unassembled WGS sequence"/>
</dbReference>
<dbReference type="InterPro" id="IPR011050">
    <property type="entry name" value="Pectin_lyase_fold/virulence"/>
</dbReference>
<dbReference type="Gene3D" id="2.160.20.10">
    <property type="entry name" value="Single-stranded right-handed beta-helix, Pectin lyase-like"/>
    <property type="match status" value="1"/>
</dbReference>
<feature type="region of interest" description="Disordered" evidence="1">
    <location>
        <begin position="1"/>
        <end position="20"/>
    </location>
</feature>
<evidence type="ECO:0000313" key="3">
    <source>
        <dbReference type="Proteomes" id="UP001595921"/>
    </source>
</evidence>
<proteinExistence type="predicted"/>
<dbReference type="SUPFAM" id="SSF51126">
    <property type="entry name" value="Pectin lyase-like"/>
    <property type="match status" value="1"/>
</dbReference>
<organism evidence="2 3">
    <name type="scientific">Halobium salinum</name>
    <dbReference type="NCBI Taxonomy" id="1364940"/>
    <lineage>
        <taxon>Archaea</taxon>
        <taxon>Methanobacteriati</taxon>
        <taxon>Methanobacteriota</taxon>
        <taxon>Stenosarchaea group</taxon>
        <taxon>Halobacteria</taxon>
        <taxon>Halobacteriales</taxon>
        <taxon>Haloferacaceae</taxon>
        <taxon>Halobium</taxon>
    </lineage>
</organism>
<dbReference type="RefSeq" id="WP_267624548.1">
    <property type="nucleotide sequence ID" value="NZ_JAODIW010000009.1"/>
</dbReference>
<accession>A0ABD5PAC3</accession>
<dbReference type="EMBL" id="JBHSDS010000005">
    <property type="protein sequence ID" value="MFC4357815.1"/>
    <property type="molecule type" value="Genomic_DNA"/>
</dbReference>
<evidence type="ECO:0008006" key="4">
    <source>
        <dbReference type="Google" id="ProtNLM"/>
    </source>
</evidence>
<name>A0ABD5PAC3_9EURY</name>
<dbReference type="AlphaFoldDB" id="A0ABD5PAC3"/>
<dbReference type="InterPro" id="IPR012334">
    <property type="entry name" value="Pectin_lyas_fold"/>
</dbReference>
<feature type="compositionally biased region" description="Basic and acidic residues" evidence="1">
    <location>
        <begin position="1"/>
        <end position="11"/>
    </location>
</feature>
<reference evidence="2 3" key="1">
    <citation type="journal article" date="2019" name="Int. J. Syst. Evol. Microbiol.">
        <title>The Global Catalogue of Microorganisms (GCM) 10K type strain sequencing project: providing services to taxonomists for standard genome sequencing and annotation.</title>
        <authorList>
            <consortium name="The Broad Institute Genomics Platform"/>
            <consortium name="The Broad Institute Genome Sequencing Center for Infectious Disease"/>
            <person name="Wu L."/>
            <person name="Ma J."/>
        </authorList>
    </citation>
    <scope>NUCLEOTIDE SEQUENCE [LARGE SCALE GENOMIC DNA]</scope>
    <source>
        <strain evidence="2 3">CGMCC 1.12553</strain>
    </source>
</reference>
<gene>
    <name evidence="2" type="ORF">ACFO0N_07625</name>
</gene>
<comment type="caution">
    <text evidence="2">The sequence shown here is derived from an EMBL/GenBank/DDBJ whole genome shotgun (WGS) entry which is preliminary data.</text>
</comment>
<sequence>MARDWTADERLAANGTGDSRTPLDRRSYLRLSAGVAAGATMGVGTVSASGDGDVVDVTDAGVDSSGETAIDGRLSELAADGTRLLFPAGTYRVDDLTLRNYEGLELVAPSGATLLFSNGPNSGLSLVDCTDFAVEGFATDTAVSRVEAAAAETDDPVNTVEFAVDDHDYATYWFTVDGDVWRQQTDAAAAQPSADVSGPSAEGALDAGVVTYEYTGAISDFGLLGDATVTVNGRTVDDSVVGRRRRPTTLTVEDDAAHELDVAGDVTSPTDGSYRFSGTLSSLRVSEETTVELTRV</sequence>
<evidence type="ECO:0000256" key="1">
    <source>
        <dbReference type="SAM" id="MobiDB-lite"/>
    </source>
</evidence>